<evidence type="ECO:0000256" key="4">
    <source>
        <dbReference type="ARBA" id="ARBA00022737"/>
    </source>
</evidence>
<dbReference type="PANTHER" id="PTHR27008:SF596">
    <property type="entry name" value="OS02G0215500 PROTEIN"/>
    <property type="match status" value="1"/>
</dbReference>
<dbReference type="InterPro" id="IPR000719">
    <property type="entry name" value="Prot_kinase_dom"/>
</dbReference>
<dbReference type="PROSITE" id="PS50011">
    <property type="entry name" value="PROTEIN_KINASE_DOM"/>
    <property type="match status" value="1"/>
</dbReference>
<evidence type="ECO:0000256" key="2">
    <source>
        <dbReference type="ARBA" id="ARBA00022614"/>
    </source>
</evidence>
<evidence type="ECO:0000256" key="6">
    <source>
        <dbReference type="ARBA" id="ARBA00023136"/>
    </source>
</evidence>
<evidence type="ECO:0000259" key="7">
    <source>
        <dbReference type="PROSITE" id="PS50011"/>
    </source>
</evidence>
<dbReference type="GO" id="GO:0005524">
    <property type="term" value="F:ATP binding"/>
    <property type="evidence" value="ECO:0007669"/>
    <property type="project" value="InterPro"/>
</dbReference>
<dbReference type="Proteomes" id="UP001280121">
    <property type="component" value="Unassembled WGS sequence"/>
</dbReference>
<dbReference type="InterPro" id="IPR001245">
    <property type="entry name" value="Ser-Thr/Tyr_kinase_cat_dom"/>
</dbReference>
<feature type="domain" description="Protein kinase" evidence="7">
    <location>
        <begin position="1"/>
        <end position="164"/>
    </location>
</feature>
<dbReference type="InterPro" id="IPR051809">
    <property type="entry name" value="Plant_receptor-like_S/T_kinase"/>
</dbReference>
<evidence type="ECO:0000256" key="5">
    <source>
        <dbReference type="ARBA" id="ARBA00022989"/>
    </source>
</evidence>
<keyword evidence="5" id="KW-1133">Transmembrane helix</keyword>
<keyword evidence="6" id="KW-0472">Membrane</keyword>
<organism evidence="8 9">
    <name type="scientific">Dipteronia dyeriana</name>
    <dbReference type="NCBI Taxonomy" id="168575"/>
    <lineage>
        <taxon>Eukaryota</taxon>
        <taxon>Viridiplantae</taxon>
        <taxon>Streptophyta</taxon>
        <taxon>Embryophyta</taxon>
        <taxon>Tracheophyta</taxon>
        <taxon>Spermatophyta</taxon>
        <taxon>Magnoliopsida</taxon>
        <taxon>eudicotyledons</taxon>
        <taxon>Gunneridae</taxon>
        <taxon>Pentapetalae</taxon>
        <taxon>rosids</taxon>
        <taxon>malvids</taxon>
        <taxon>Sapindales</taxon>
        <taxon>Sapindaceae</taxon>
        <taxon>Hippocastanoideae</taxon>
        <taxon>Acereae</taxon>
        <taxon>Dipteronia</taxon>
    </lineage>
</organism>
<keyword evidence="3" id="KW-0812">Transmembrane</keyword>
<accession>A0AAD9WML9</accession>
<dbReference type="Pfam" id="PF07714">
    <property type="entry name" value="PK_Tyr_Ser-Thr"/>
    <property type="match status" value="1"/>
</dbReference>
<proteinExistence type="predicted"/>
<evidence type="ECO:0000313" key="8">
    <source>
        <dbReference type="EMBL" id="KAK2635580.1"/>
    </source>
</evidence>
<evidence type="ECO:0000256" key="1">
    <source>
        <dbReference type="ARBA" id="ARBA00004370"/>
    </source>
</evidence>
<dbReference type="InterPro" id="IPR011009">
    <property type="entry name" value="Kinase-like_dom_sf"/>
</dbReference>
<dbReference type="GO" id="GO:0016020">
    <property type="term" value="C:membrane"/>
    <property type="evidence" value="ECO:0007669"/>
    <property type="project" value="UniProtKB-SubCell"/>
</dbReference>
<reference evidence="8" key="1">
    <citation type="journal article" date="2023" name="Plant J.">
        <title>Genome sequences and population genomics provide insights into the demographic history, inbreeding, and mutation load of two 'living fossil' tree species of Dipteronia.</title>
        <authorList>
            <person name="Feng Y."/>
            <person name="Comes H.P."/>
            <person name="Chen J."/>
            <person name="Zhu S."/>
            <person name="Lu R."/>
            <person name="Zhang X."/>
            <person name="Li P."/>
            <person name="Qiu J."/>
            <person name="Olsen K.M."/>
            <person name="Qiu Y."/>
        </authorList>
    </citation>
    <scope>NUCLEOTIDE SEQUENCE</scope>
    <source>
        <strain evidence="8">KIB01</strain>
    </source>
</reference>
<dbReference type="GO" id="GO:0004672">
    <property type="term" value="F:protein kinase activity"/>
    <property type="evidence" value="ECO:0007669"/>
    <property type="project" value="InterPro"/>
</dbReference>
<evidence type="ECO:0000256" key="3">
    <source>
        <dbReference type="ARBA" id="ARBA00022692"/>
    </source>
</evidence>
<gene>
    <name evidence="8" type="ORF">Ddye_030372</name>
</gene>
<keyword evidence="2" id="KW-0433">Leucine-rich repeat</keyword>
<dbReference type="Gene3D" id="1.10.510.10">
    <property type="entry name" value="Transferase(Phosphotransferase) domain 1"/>
    <property type="match status" value="1"/>
</dbReference>
<comment type="subcellular location">
    <subcellularLocation>
        <location evidence="1">Membrane</location>
    </subcellularLocation>
</comment>
<evidence type="ECO:0000313" key="9">
    <source>
        <dbReference type="Proteomes" id="UP001280121"/>
    </source>
</evidence>
<keyword evidence="4" id="KW-0677">Repeat</keyword>
<sequence length="164" mass="19155">MPSERLLGHDETIVAVKVLNLQRHSASKNFVVKYKALRNNRHKNLDRVITSCSDMNFQGNHFKTTVYEFMENRNLEKWLHPAPNIEEEDSKIQTLTILHRLNIVIDMASTMDYLHHQCQEPILPCNLKPSNVLLDNNMTACVGDFRLLKFLPKVWNKMKATRLE</sequence>
<dbReference type="SUPFAM" id="SSF56112">
    <property type="entry name" value="Protein kinase-like (PK-like)"/>
    <property type="match status" value="1"/>
</dbReference>
<comment type="caution">
    <text evidence="8">The sequence shown here is derived from an EMBL/GenBank/DDBJ whole genome shotgun (WGS) entry which is preliminary data.</text>
</comment>
<dbReference type="PANTHER" id="PTHR27008">
    <property type="entry name" value="OS04G0122200 PROTEIN"/>
    <property type="match status" value="1"/>
</dbReference>
<dbReference type="EMBL" id="JANJYI010000009">
    <property type="protein sequence ID" value="KAK2635580.1"/>
    <property type="molecule type" value="Genomic_DNA"/>
</dbReference>
<protein>
    <recommendedName>
        <fullName evidence="7">Protein kinase domain-containing protein</fullName>
    </recommendedName>
</protein>
<keyword evidence="9" id="KW-1185">Reference proteome</keyword>
<name>A0AAD9WML9_9ROSI</name>
<dbReference type="AlphaFoldDB" id="A0AAD9WML9"/>